<dbReference type="InterPro" id="IPR002575">
    <property type="entry name" value="Aminoglycoside_PTrfase"/>
</dbReference>
<organism evidence="2 3">
    <name type="scientific">Microlunatus phosphovorus (strain ATCC 700054 / DSM 10555 / JCM 9379 / NBRC 101784 / NCIMB 13414 / VKM Ac-1990 / NM-1)</name>
    <dbReference type="NCBI Taxonomy" id="1032480"/>
    <lineage>
        <taxon>Bacteria</taxon>
        <taxon>Bacillati</taxon>
        <taxon>Actinomycetota</taxon>
        <taxon>Actinomycetes</taxon>
        <taxon>Propionibacteriales</taxon>
        <taxon>Propionibacteriaceae</taxon>
        <taxon>Microlunatus</taxon>
    </lineage>
</organism>
<feature type="domain" description="Aminoglycoside phosphotransferase" evidence="1">
    <location>
        <begin position="32"/>
        <end position="228"/>
    </location>
</feature>
<name>F5XQR0_MICPN</name>
<accession>F5XQR0</accession>
<protein>
    <recommendedName>
        <fullName evidence="1">Aminoglycoside phosphotransferase domain-containing protein</fullName>
    </recommendedName>
</protein>
<dbReference type="Proteomes" id="UP000007947">
    <property type="component" value="Chromosome"/>
</dbReference>
<evidence type="ECO:0000313" key="3">
    <source>
        <dbReference type="Proteomes" id="UP000007947"/>
    </source>
</evidence>
<dbReference type="RefSeq" id="WP_013864774.1">
    <property type="nucleotide sequence ID" value="NC_015635.1"/>
</dbReference>
<dbReference type="HOGENOM" id="CLU_055446_0_0_11"/>
<evidence type="ECO:0000259" key="1">
    <source>
        <dbReference type="Pfam" id="PF01636"/>
    </source>
</evidence>
<dbReference type="EMBL" id="AP012204">
    <property type="protein sequence ID" value="BAK36932.1"/>
    <property type="molecule type" value="Genomic_DNA"/>
</dbReference>
<dbReference type="Gene3D" id="3.90.1200.10">
    <property type="match status" value="1"/>
</dbReference>
<reference evidence="2 3" key="1">
    <citation type="submission" date="2011-05" db="EMBL/GenBank/DDBJ databases">
        <title>Whole genome sequence of Microlunatus phosphovorus NM-1.</title>
        <authorList>
            <person name="Hosoyama A."/>
            <person name="Sasaki K."/>
            <person name="Harada T."/>
            <person name="Igarashi R."/>
            <person name="Kawakoshi A."/>
            <person name="Sasagawa M."/>
            <person name="Fukada J."/>
            <person name="Nakamura S."/>
            <person name="Katano Y."/>
            <person name="Hanada S."/>
            <person name="Kamagata Y."/>
            <person name="Nakamura N."/>
            <person name="Yamazaki S."/>
            <person name="Fujita N."/>
        </authorList>
    </citation>
    <scope>NUCLEOTIDE SEQUENCE [LARGE SCALE GENOMIC DNA]</scope>
    <source>
        <strain evidence="3">ATCC 700054 / DSM 10555 / JCM 9379 / NBRC 101784 / NCIMB 13414 / VKM Ac-1990 / NM-1</strain>
    </source>
</reference>
<dbReference type="Pfam" id="PF01636">
    <property type="entry name" value="APH"/>
    <property type="match status" value="1"/>
</dbReference>
<gene>
    <name evidence="2" type="ordered locus">MLP_39180</name>
</gene>
<dbReference type="eggNOG" id="COG0510">
    <property type="taxonomic scope" value="Bacteria"/>
</dbReference>
<dbReference type="InterPro" id="IPR011009">
    <property type="entry name" value="Kinase-like_dom_sf"/>
</dbReference>
<dbReference type="KEGG" id="mph:MLP_39180"/>
<dbReference type="AlphaFoldDB" id="F5XQR0"/>
<evidence type="ECO:0000313" key="2">
    <source>
        <dbReference type="EMBL" id="BAK36932.1"/>
    </source>
</evidence>
<proteinExistence type="predicted"/>
<dbReference type="SUPFAM" id="SSF56112">
    <property type="entry name" value="Protein kinase-like (PK-like)"/>
    <property type="match status" value="1"/>
</dbReference>
<keyword evidence="3" id="KW-1185">Reference proteome</keyword>
<dbReference type="STRING" id="1032480.MLP_39180"/>
<sequence>MIEPWLAELTGRDDAPRQLRTRSGSRLYFFADLLVKVHRPATDAAELGQRLAYCRGPLLTPLDPIPRLLLVDGPDRPPGLVTRWPIVEVLSPEATPPWTESARLLARVHETRITTPVPGHGWPARLARAVALAPAELADLGRSLLHQVYRRNEPQRLLHGDWHLGQLGRTAAGWCLLDPEDLGRGDPAWDLARPAGFWAADLLPDADWQEFLDGYRAAGGIAIPAAGDPWPVLDLPARCAVYVAAMHPDAHPSDTAQALAEACRRMAQLSL</sequence>